<sequence>MRVQEIIVICLFLIALFYIGRMIYRNLNSKKGCGHCNQCGVDFSNVDPQKKKDLL</sequence>
<reference evidence="2 3" key="1">
    <citation type="submission" date="2019-09" db="EMBL/GenBank/DDBJ databases">
        <title>Pararcticibacter amylolyticus gen. nov., sp. nov., isolated from a rottenly hemp rope, and reclassification of Pedobacter tournemirensis as Pararcticibacter tournemirensis comb. nov.</title>
        <authorList>
            <person name="Cai Y."/>
        </authorList>
    </citation>
    <scope>NUCLEOTIDE SEQUENCE [LARGE SCALE GENOMIC DNA]</scope>
    <source>
        <strain evidence="2 3">TF5-37.2-LB10</strain>
    </source>
</reference>
<proteinExistence type="predicted"/>
<feature type="transmembrane region" description="Helical" evidence="1">
    <location>
        <begin position="6"/>
        <end position="24"/>
    </location>
</feature>
<keyword evidence="1" id="KW-0472">Membrane</keyword>
<dbReference type="EMBL" id="VWNE01000022">
    <property type="protein sequence ID" value="KAA8481723.1"/>
    <property type="molecule type" value="Genomic_DNA"/>
</dbReference>
<evidence type="ECO:0000313" key="3">
    <source>
        <dbReference type="Proteomes" id="UP000322918"/>
    </source>
</evidence>
<dbReference type="RefSeq" id="WP_141816478.1">
    <property type="nucleotide sequence ID" value="NZ_VWNE01000022.1"/>
</dbReference>
<protein>
    <submittedName>
        <fullName evidence="2">FeoB-associated Cys-rich membrane protein</fullName>
    </submittedName>
</protein>
<dbReference type="Proteomes" id="UP000322918">
    <property type="component" value="Unassembled WGS sequence"/>
</dbReference>
<comment type="caution">
    <text evidence="2">The sequence shown here is derived from an EMBL/GenBank/DDBJ whole genome shotgun (WGS) entry which is preliminary data.</text>
</comment>
<keyword evidence="1" id="KW-1133">Transmembrane helix</keyword>
<evidence type="ECO:0000256" key="1">
    <source>
        <dbReference type="SAM" id="Phobius"/>
    </source>
</evidence>
<name>A0A5M9H469_9SPHI</name>
<dbReference type="Pfam" id="PF12669">
    <property type="entry name" value="FeoB_associated"/>
    <property type="match status" value="1"/>
</dbReference>
<dbReference type="AlphaFoldDB" id="A0A5M9H469"/>
<evidence type="ECO:0000313" key="2">
    <source>
        <dbReference type="EMBL" id="KAA8481723.1"/>
    </source>
</evidence>
<keyword evidence="1" id="KW-0812">Transmembrane</keyword>
<gene>
    <name evidence="2" type="ORF">F1649_14030</name>
</gene>
<keyword evidence="3" id="KW-1185">Reference proteome</keyword>
<dbReference type="OrthoDB" id="771982at2"/>
<accession>A0A5M9H469</accession>
<organism evidence="2 3">
    <name type="scientific">Arcticibacter tournemirensis</name>
    <dbReference type="NCBI Taxonomy" id="699437"/>
    <lineage>
        <taxon>Bacteria</taxon>
        <taxon>Pseudomonadati</taxon>
        <taxon>Bacteroidota</taxon>
        <taxon>Sphingobacteriia</taxon>
        <taxon>Sphingobacteriales</taxon>
        <taxon>Sphingobacteriaceae</taxon>
        <taxon>Arcticibacter</taxon>
    </lineage>
</organism>